<evidence type="ECO:0000313" key="2">
    <source>
        <dbReference type="EMBL" id="WXK38114.1"/>
    </source>
</evidence>
<dbReference type="InterPro" id="IPR011324">
    <property type="entry name" value="Cytotoxic_necrot_fac-like_cat"/>
</dbReference>
<geneLocation type="plasmid" evidence="2 3">
    <name>megaplasmid</name>
</geneLocation>
<keyword evidence="3" id="KW-1185">Reference proteome</keyword>
<dbReference type="RefSeq" id="WP_338910244.1">
    <property type="nucleotide sequence ID" value="NZ_CP062175.1"/>
</dbReference>
<dbReference type="InterPro" id="IPR037040">
    <property type="entry name" value="CNF_Rho-act_sf"/>
</dbReference>
<reference evidence="2 3" key="1">
    <citation type="submission" date="2020-09" db="EMBL/GenBank/DDBJ databases">
        <title>Genome sequences of Mycetohabitans spp.</title>
        <authorList>
            <person name="Carter M.E."/>
            <person name="Carpenter S.C.D."/>
            <person name="Bogdanove A.J."/>
        </authorList>
    </citation>
    <scope>NUCLEOTIDE SEQUENCE [LARGE SCALE GENOMIC DNA]</scope>
    <source>
        <strain evidence="2 3">B12</strain>
        <plasmid evidence="2 3">megaplasmid</plasmid>
    </source>
</reference>
<keyword evidence="2" id="KW-0614">Plasmid</keyword>
<dbReference type="InterPro" id="IPR022385">
    <property type="entry name" value="Rhs_assc_core"/>
</dbReference>
<dbReference type="EMBL" id="CP062175">
    <property type="protein sequence ID" value="WXK38114.1"/>
    <property type="molecule type" value="Genomic_DNA"/>
</dbReference>
<protein>
    <submittedName>
        <fullName evidence="2">RHS repeat protein</fullName>
    </submittedName>
</protein>
<evidence type="ECO:0000313" key="3">
    <source>
        <dbReference type="Proteomes" id="UP001493153"/>
    </source>
</evidence>
<dbReference type="InterPro" id="IPR008430">
    <property type="entry name" value="CNF_Rho-act"/>
</dbReference>
<sequence length="996" mass="110716">MNKTLYNGTPTITVANNRGLTVRTLQYNRTTMGSDMDERITTVVYSMAGFVLNRTDPRLGSQPSSMHDVPLNNVHYHSDLAGRALRTDSVDAGTHWRLFDVNGQPVWQRDARGTVTCSQYDKLSRLTQITEQPVSQTAPVGLTILTYGDNDSTLTRKDAQSANLCGVVNKQLDTAGQLTTSAMTLTGQPQTQTRRLLLHAEKDPDWSQPTSGQLDNTQCYTTYWTYNAMGMPLTQTDAAGNVQQTAYDVAGRQASVSLRPVNSTAQTLLASIDYNAAGQVQKETAGNAVTTTYGYEPQSQRLISIVAQRSCTNRQGQPREACLQAIRYTYDPVGNIIGSEEATQPISYYRNQQINAFNTYRYDALYQLIQVSGRENANAGSQVPAVLQPIVPLPQDDSLLTNYTRQYHYDRGGNLTQIQHQGASTYTRSIVVSDTSNHAVMQNQAGSLKPADIDGRYFDACGNSLQLQPDSMQPLMWNGRNQLYQVVLLERDTPALNDREVYQYDARGIRVRKTTIFYADEKQNQQRTTVIYLPGLEIRKSEIITLDDEAAPKVTEDLKVIHTGNIGRTQVRILHWDKGQPAEIHNDQLRYSLDDANGSVTLELDSAANVLTREEYYPFGGTSVSSAKNQSEAKYKFIRYSGKERDLTGLYNYGYRYYMSWLGRWLNPDPIGTVGGLNLYRMVENNPIVLTDKSGLMPIYSVANRVQSGHTTPLLNKGIINLASESEARIPFQFLRRESTIPGRTKPESFGPTQILSATEQQKREVLGVGNGSQITSYDSNAGIAQGSYWGPNKLKFNTEVISIANATAGTAAIRIDFSQIENGHPILISSGGLSGCTMMFSVQERAFYAYHAGISTPSEDWKTSIQGVESILMSSEDFKYSIKEWQKPESDIEPFDNNLLSDFADAHKSSLIVYNGKPGSEVERIGSNSHGKFNYYDTGMTYGQGLALLSYKRGHVLVKMLGEVGSLSLHKNTGQHLTYKFKAKRSMIVKEAYSE</sequence>
<evidence type="ECO:0000259" key="1">
    <source>
        <dbReference type="Pfam" id="PF05785"/>
    </source>
</evidence>
<accession>A0ABZ2Q0B2</accession>
<proteinExistence type="predicted"/>
<organism evidence="2 3">
    <name type="scientific">Mycetohabitans rhizoxinica</name>
    <dbReference type="NCBI Taxonomy" id="412963"/>
    <lineage>
        <taxon>Bacteria</taxon>
        <taxon>Pseudomonadati</taxon>
        <taxon>Pseudomonadota</taxon>
        <taxon>Betaproteobacteria</taxon>
        <taxon>Burkholderiales</taxon>
        <taxon>Burkholderiaceae</taxon>
        <taxon>Mycetohabitans</taxon>
    </lineage>
</organism>
<name>A0ABZ2Q0B2_9BURK</name>
<dbReference type="PANTHER" id="PTHR32305:SF15">
    <property type="entry name" value="PROTEIN RHSA-RELATED"/>
    <property type="match status" value="1"/>
</dbReference>
<dbReference type="NCBIfam" id="TIGR03696">
    <property type="entry name" value="Rhs_assc_core"/>
    <property type="match status" value="1"/>
</dbReference>
<dbReference type="CDD" id="cd16834">
    <property type="entry name" value="CNF1-like"/>
    <property type="match status" value="1"/>
</dbReference>
<dbReference type="PANTHER" id="PTHR32305">
    <property type="match status" value="1"/>
</dbReference>
<feature type="domain" description="Cytotoxic necrotizing factor Rho-activating" evidence="1">
    <location>
        <begin position="795"/>
        <end position="926"/>
    </location>
</feature>
<dbReference type="Proteomes" id="UP001493153">
    <property type="component" value="Plasmid megaplasmid"/>
</dbReference>
<gene>
    <name evidence="2" type="ORF">IHE29_01975</name>
</gene>
<dbReference type="Pfam" id="PF05785">
    <property type="entry name" value="CNF1"/>
    <property type="match status" value="1"/>
</dbReference>
<dbReference type="SUPFAM" id="SSF64438">
    <property type="entry name" value="CNF1/YfiH-like putative cysteine hydrolases"/>
    <property type="match status" value="1"/>
</dbReference>
<dbReference type="Gene3D" id="2.180.10.10">
    <property type="entry name" value="RHS repeat-associated core"/>
    <property type="match status" value="1"/>
</dbReference>
<dbReference type="Gene3D" id="3.60.100.10">
    <property type="entry name" value="Cytotoxic necrotizing factor, Rho-activating domain"/>
    <property type="match status" value="1"/>
</dbReference>
<dbReference type="InterPro" id="IPR050708">
    <property type="entry name" value="T6SS_VgrG/RHS"/>
</dbReference>